<dbReference type="EMBL" id="BAAATA010000026">
    <property type="protein sequence ID" value="GAA2499277.1"/>
    <property type="molecule type" value="Genomic_DNA"/>
</dbReference>
<sequence>MPPEPGRLPLHRSRRRERLSDRASLIPVRCHYRMAMTLRLPDDLDAKLTERARRERRSKQELAVEAIREAQERAELKVDDVLAELMDSDAEILDCLK</sequence>
<proteinExistence type="predicted"/>
<keyword evidence="2" id="KW-1185">Reference proteome</keyword>
<dbReference type="Proteomes" id="UP001501358">
    <property type="component" value="Unassembled WGS sequence"/>
</dbReference>
<name>A0ABN3MFI9_9ACTN</name>
<evidence type="ECO:0000313" key="1">
    <source>
        <dbReference type="EMBL" id="GAA2499277.1"/>
    </source>
</evidence>
<dbReference type="SUPFAM" id="SSF47598">
    <property type="entry name" value="Ribbon-helix-helix"/>
    <property type="match status" value="1"/>
</dbReference>
<evidence type="ECO:0000313" key="2">
    <source>
        <dbReference type="Proteomes" id="UP001501358"/>
    </source>
</evidence>
<organism evidence="1 2">
    <name type="scientific">Streptomyces thermolineatus</name>
    <dbReference type="NCBI Taxonomy" id="44033"/>
    <lineage>
        <taxon>Bacteria</taxon>
        <taxon>Bacillati</taxon>
        <taxon>Actinomycetota</taxon>
        <taxon>Actinomycetes</taxon>
        <taxon>Kitasatosporales</taxon>
        <taxon>Streptomycetaceae</taxon>
        <taxon>Streptomyces</taxon>
    </lineage>
</organism>
<reference evidence="1 2" key="1">
    <citation type="journal article" date="2019" name="Int. J. Syst. Evol. Microbiol.">
        <title>The Global Catalogue of Microorganisms (GCM) 10K type strain sequencing project: providing services to taxonomists for standard genome sequencing and annotation.</title>
        <authorList>
            <consortium name="The Broad Institute Genomics Platform"/>
            <consortium name="The Broad Institute Genome Sequencing Center for Infectious Disease"/>
            <person name="Wu L."/>
            <person name="Ma J."/>
        </authorList>
    </citation>
    <scope>NUCLEOTIDE SEQUENCE [LARGE SCALE GENOMIC DNA]</scope>
    <source>
        <strain evidence="1 2">JCM 6307</strain>
    </source>
</reference>
<dbReference type="InterPro" id="IPR010985">
    <property type="entry name" value="Ribbon_hlx_hlx"/>
</dbReference>
<accession>A0ABN3MFI9</accession>
<protein>
    <recommendedName>
        <fullName evidence="3">Ribbon-helix-helix protein CopG domain-containing protein</fullName>
    </recommendedName>
</protein>
<gene>
    <name evidence="1" type="ORF">GCM10010406_39770</name>
</gene>
<evidence type="ECO:0008006" key="3">
    <source>
        <dbReference type="Google" id="ProtNLM"/>
    </source>
</evidence>
<comment type="caution">
    <text evidence="1">The sequence shown here is derived from an EMBL/GenBank/DDBJ whole genome shotgun (WGS) entry which is preliminary data.</text>
</comment>